<feature type="transmembrane region" description="Helical" evidence="1">
    <location>
        <begin position="62"/>
        <end position="88"/>
    </location>
</feature>
<organism evidence="2 3">
    <name type="scientific">Paramarasmius palmivorus</name>
    <dbReference type="NCBI Taxonomy" id="297713"/>
    <lineage>
        <taxon>Eukaryota</taxon>
        <taxon>Fungi</taxon>
        <taxon>Dikarya</taxon>
        <taxon>Basidiomycota</taxon>
        <taxon>Agaricomycotina</taxon>
        <taxon>Agaricomycetes</taxon>
        <taxon>Agaricomycetidae</taxon>
        <taxon>Agaricales</taxon>
        <taxon>Marasmiineae</taxon>
        <taxon>Marasmiaceae</taxon>
        <taxon>Paramarasmius</taxon>
    </lineage>
</organism>
<gene>
    <name evidence="2" type="ORF">VNI00_010145</name>
</gene>
<protein>
    <submittedName>
        <fullName evidence="2">Uncharacterized protein</fullName>
    </submittedName>
</protein>
<feature type="transmembrane region" description="Helical" evidence="1">
    <location>
        <begin position="108"/>
        <end position="129"/>
    </location>
</feature>
<reference evidence="2 3" key="1">
    <citation type="submission" date="2024-01" db="EMBL/GenBank/DDBJ databases">
        <title>A draft genome for a cacao thread blight-causing isolate of Paramarasmius palmivorus.</title>
        <authorList>
            <person name="Baruah I.K."/>
            <person name="Bukari Y."/>
            <person name="Amoako-Attah I."/>
            <person name="Meinhardt L.W."/>
            <person name="Bailey B.A."/>
            <person name="Cohen S.P."/>
        </authorList>
    </citation>
    <scope>NUCLEOTIDE SEQUENCE [LARGE SCALE GENOMIC DNA]</scope>
    <source>
        <strain evidence="2 3">GH-12</strain>
    </source>
</reference>
<keyword evidence="1" id="KW-1133">Transmembrane helix</keyword>
<dbReference type="AlphaFoldDB" id="A0AAW0CJS1"/>
<accession>A0AAW0CJS1</accession>
<comment type="caution">
    <text evidence="2">The sequence shown here is derived from an EMBL/GenBank/DDBJ whole genome shotgun (WGS) entry which is preliminary data.</text>
</comment>
<keyword evidence="3" id="KW-1185">Reference proteome</keyword>
<evidence type="ECO:0000256" key="1">
    <source>
        <dbReference type="SAM" id="Phobius"/>
    </source>
</evidence>
<proteinExistence type="predicted"/>
<keyword evidence="1" id="KW-0812">Transmembrane</keyword>
<evidence type="ECO:0000313" key="3">
    <source>
        <dbReference type="Proteomes" id="UP001383192"/>
    </source>
</evidence>
<evidence type="ECO:0000313" key="2">
    <source>
        <dbReference type="EMBL" id="KAK7039240.1"/>
    </source>
</evidence>
<name>A0AAW0CJS1_9AGAR</name>
<feature type="transmembrane region" description="Helical" evidence="1">
    <location>
        <begin position="20"/>
        <end position="50"/>
    </location>
</feature>
<dbReference type="EMBL" id="JAYKXP010000039">
    <property type="protein sequence ID" value="KAK7039240.1"/>
    <property type="molecule type" value="Genomic_DNA"/>
</dbReference>
<sequence>MSLTANIDSESAWVSRFGNVLFLHVAFLAGSVLSYGVYAILLCLAIPILYRDKDISRPRLGVLAAILLMFAMSTYFVGVQAAYVFVGLKMVLMDGDGNTLDAFRARMTGPFVVDSVLCFLDASANYLHYYRVCILTRRYSGLDRRLARCMEDVGPLVKKFQDLDDSLYSTPRDYSNDLHRLGMRE</sequence>
<keyword evidence="1" id="KW-0472">Membrane</keyword>
<dbReference type="Proteomes" id="UP001383192">
    <property type="component" value="Unassembled WGS sequence"/>
</dbReference>